<dbReference type="InterPro" id="IPR021533">
    <property type="entry name" value="PepSY-like"/>
</dbReference>
<protein>
    <recommendedName>
        <fullName evidence="2">Putative beta-lactamase-inhibitor-like PepSY-like domain-containing protein</fullName>
    </recommendedName>
</protein>
<evidence type="ECO:0000256" key="1">
    <source>
        <dbReference type="SAM" id="SignalP"/>
    </source>
</evidence>
<organism evidence="3 4">
    <name type="scientific">Paraflavitalea soli</name>
    <dbReference type="NCBI Taxonomy" id="2315862"/>
    <lineage>
        <taxon>Bacteria</taxon>
        <taxon>Pseudomonadati</taxon>
        <taxon>Bacteroidota</taxon>
        <taxon>Chitinophagia</taxon>
        <taxon>Chitinophagales</taxon>
        <taxon>Chitinophagaceae</taxon>
        <taxon>Paraflavitalea</taxon>
    </lineage>
</organism>
<dbReference type="KEGG" id="pseg:D3H65_00845"/>
<sequence length="146" mass="16446">MKQVLFVVGLSIATLTTNAQDIPQAQVPAAVVTGFQQQFKNTTDARWKKKKDHYEVKFEINKINHKAKIDAAGKVLKHETDIKHTELPAPVQKTIAAKYAGYKIKDPEKVEEGSKLYYKVELKKDKDEKKVHLSADGTVISDKVDQ</sequence>
<dbReference type="EMBL" id="CP032157">
    <property type="protein sequence ID" value="AXY72606.1"/>
    <property type="molecule type" value="Genomic_DNA"/>
</dbReference>
<keyword evidence="4" id="KW-1185">Reference proteome</keyword>
<dbReference type="RefSeq" id="WP_119048444.1">
    <property type="nucleotide sequence ID" value="NZ_CP032157.1"/>
</dbReference>
<feature type="domain" description="Putative beta-lactamase-inhibitor-like PepSY-like" evidence="2">
    <location>
        <begin position="78"/>
        <end position="140"/>
    </location>
</feature>
<dbReference type="OrthoDB" id="1121502at2"/>
<evidence type="ECO:0000313" key="4">
    <source>
        <dbReference type="Proteomes" id="UP000263900"/>
    </source>
</evidence>
<evidence type="ECO:0000259" key="2">
    <source>
        <dbReference type="Pfam" id="PF11396"/>
    </source>
</evidence>
<dbReference type="Gene3D" id="3.10.450.360">
    <property type="match status" value="1"/>
</dbReference>
<dbReference type="Proteomes" id="UP000263900">
    <property type="component" value="Chromosome"/>
</dbReference>
<dbReference type="AlphaFoldDB" id="A0A3B7MHP6"/>
<feature type="domain" description="Putative beta-lactamase-inhibitor-like PepSY-like" evidence="2">
    <location>
        <begin position="19"/>
        <end position="76"/>
    </location>
</feature>
<dbReference type="Pfam" id="PF11396">
    <property type="entry name" value="PepSY_like"/>
    <property type="match status" value="2"/>
</dbReference>
<reference evidence="3 4" key="1">
    <citation type="submission" date="2018-09" db="EMBL/GenBank/DDBJ databases">
        <title>Genome sequencing of strain 6GH32-13.</title>
        <authorList>
            <person name="Weon H.-Y."/>
            <person name="Heo J."/>
            <person name="Kwon S.-W."/>
        </authorList>
    </citation>
    <scope>NUCLEOTIDE SEQUENCE [LARGE SCALE GENOMIC DNA]</scope>
    <source>
        <strain evidence="3 4">5GH32-13</strain>
    </source>
</reference>
<keyword evidence="1" id="KW-0732">Signal</keyword>
<accession>A0A3B7MHP6</accession>
<proteinExistence type="predicted"/>
<feature type="chain" id="PRO_5017561942" description="Putative beta-lactamase-inhibitor-like PepSY-like domain-containing protein" evidence="1">
    <location>
        <begin position="20"/>
        <end position="146"/>
    </location>
</feature>
<evidence type="ECO:0000313" key="3">
    <source>
        <dbReference type="EMBL" id="AXY72606.1"/>
    </source>
</evidence>
<dbReference type="SUPFAM" id="SSF160574">
    <property type="entry name" value="BT0923-like"/>
    <property type="match status" value="1"/>
</dbReference>
<gene>
    <name evidence="3" type="ORF">D3H65_00845</name>
</gene>
<name>A0A3B7MHP6_9BACT</name>
<feature type="signal peptide" evidence="1">
    <location>
        <begin position="1"/>
        <end position="19"/>
    </location>
</feature>